<name>A0A8K0INV7_COCNU</name>
<reference evidence="1" key="1">
    <citation type="journal article" date="2017" name="Gigascience">
        <title>The genome draft of coconut (Cocos nucifera).</title>
        <authorList>
            <person name="Xiao Y."/>
            <person name="Xu P."/>
            <person name="Fan H."/>
            <person name="Baudouin L."/>
            <person name="Xia W."/>
            <person name="Bocs S."/>
            <person name="Xu J."/>
            <person name="Li Q."/>
            <person name="Guo A."/>
            <person name="Zhou L."/>
            <person name="Li J."/>
            <person name="Wu Y."/>
            <person name="Ma Z."/>
            <person name="Armero A."/>
            <person name="Issali A.E."/>
            <person name="Liu N."/>
            <person name="Peng M."/>
            <person name="Yang Y."/>
        </authorList>
    </citation>
    <scope>NUCLEOTIDE SEQUENCE</scope>
    <source>
        <tissue evidence="1">Spear leaf of Hainan Tall coconut</tissue>
    </source>
</reference>
<dbReference type="EMBL" id="CM017882">
    <property type="protein sequence ID" value="KAG1363639.1"/>
    <property type="molecule type" value="Genomic_DNA"/>
</dbReference>
<organism evidence="1 2">
    <name type="scientific">Cocos nucifera</name>
    <name type="common">Coconut palm</name>
    <dbReference type="NCBI Taxonomy" id="13894"/>
    <lineage>
        <taxon>Eukaryota</taxon>
        <taxon>Viridiplantae</taxon>
        <taxon>Streptophyta</taxon>
        <taxon>Embryophyta</taxon>
        <taxon>Tracheophyta</taxon>
        <taxon>Spermatophyta</taxon>
        <taxon>Magnoliopsida</taxon>
        <taxon>Liliopsida</taxon>
        <taxon>Arecaceae</taxon>
        <taxon>Arecoideae</taxon>
        <taxon>Cocoseae</taxon>
        <taxon>Attaleinae</taxon>
        <taxon>Cocos</taxon>
    </lineage>
</organism>
<protein>
    <submittedName>
        <fullName evidence="1">Uncharacterized protein</fullName>
    </submittedName>
</protein>
<accession>A0A8K0INV7</accession>
<keyword evidence="2" id="KW-1185">Reference proteome</keyword>
<dbReference type="Proteomes" id="UP000797356">
    <property type="component" value="Chromosome 11"/>
</dbReference>
<evidence type="ECO:0000313" key="1">
    <source>
        <dbReference type="EMBL" id="KAG1363639.1"/>
    </source>
</evidence>
<sequence>MVSGVAESERPQGWARDVGVDRVGRLRSWASNVGADGGGVAVGMDGRELGVMGSGRCEVGVIVRSPRDGAGREEKRINWER</sequence>
<reference evidence="1" key="2">
    <citation type="submission" date="2019-07" db="EMBL/GenBank/DDBJ databases">
        <authorList>
            <person name="Yang Y."/>
            <person name="Bocs S."/>
            <person name="Baudouin L."/>
        </authorList>
    </citation>
    <scope>NUCLEOTIDE SEQUENCE</scope>
    <source>
        <tissue evidence="1">Spear leaf of Hainan Tall coconut</tissue>
    </source>
</reference>
<gene>
    <name evidence="1" type="ORF">COCNU_11G004660</name>
</gene>
<comment type="caution">
    <text evidence="1">The sequence shown here is derived from an EMBL/GenBank/DDBJ whole genome shotgun (WGS) entry which is preliminary data.</text>
</comment>
<evidence type="ECO:0000313" key="2">
    <source>
        <dbReference type="Proteomes" id="UP000797356"/>
    </source>
</evidence>
<proteinExistence type="predicted"/>
<dbReference type="AlphaFoldDB" id="A0A8K0INV7"/>